<evidence type="ECO:0000313" key="4">
    <source>
        <dbReference type="Proteomes" id="UP000247117"/>
    </source>
</evidence>
<accession>A0AAE8FQZ7</accession>
<feature type="transmembrane region" description="Helical" evidence="1">
    <location>
        <begin position="20"/>
        <end position="40"/>
    </location>
</feature>
<dbReference type="EMBL" id="RQNR01000121">
    <property type="protein sequence ID" value="RQN20681.1"/>
    <property type="molecule type" value="Genomic_DNA"/>
</dbReference>
<evidence type="ECO:0000313" key="3">
    <source>
        <dbReference type="EMBL" id="RQN20681.1"/>
    </source>
</evidence>
<evidence type="ECO:0000313" key="5">
    <source>
        <dbReference type="Proteomes" id="UP000273641"/>
    </source>
</evidence>
<protein>
    <submittedName>
        <fullName evidence="3">Uncharacterized protein</fullName>
    </submittedName>
</protein>
<name>A0AAE8FQZ7_CLOPF</name>
<reference evidence="3 5" key="2">
    <citation type="submission" date="2018-11" db="EMBL/GenBank/DDBJ databases">
        <title>Draft genome sequences of potential pathogenic Clostridium perfringens from environmental surface water in the North West Province, South Africa.</title>
        <authorList>
            <person name="Fourie J.C.J."/>
            <person name="Sanko T.J."/>
            <person name="Bezuidenhout C."/>
            <person name="Mienie C."/>
            <person name="Adeleke R."/>
        </authorList>
    </citation>
    <scope>NUCLEOTIDE SEQUENCE [LARGE SCALE GENOMIC DNA]</scope>
    <source>
        <strain evidence="3 5">SC4-C13</strain>
    </source>
</reference>
<evidence type="ECO:0000256" key="1">
    <source>
        <dbReference type="SAM" id="Phobius"/>
    </source>
</evidence>
<comment type="caution">
    <text evidence="3">The sequence shown here is derived from an EMBL/GenBank/DDBJ whole genome shotgun (WGS) entry which is preliminary data.</text>
</comment>
<sequence>MPSILPRTFSILAAQAAQLIPFILSDLFIIKIIAAIFPCYKERNNSFPPFKFLPPLGGGCDSNILFDFSFVNNKVISVINEIKGL</sequence>
<dbReference type="EMBL" id="PJTB01000003">
    <property type="protein sequence ID" value="PWX38557.1"/>
    <property type="molecule type" value="Genomic_DNA"/>
</dbReference>
<keyword evidence="1" id="KW-0812">Transmembrane</keyword>
<dbReference type="Proteomes" id="UP000273641">
    <property type="component" value="Unassembled WGS sequence"/>
</dbReference>
<dbReference type="AlphaFoldDB" id="A0AAE8FQZ7"/>
<evidence type="ECO:0000313" key="2">
    <source>
        <dbReference type="EMBL" id="PWX38557.1"/>
    </source>
</evidence>
<dbReference type="Proteomes" id="UP000247117">
    <property type="component" value="Unassembled WGS sequence"/>
</dbReference>
<gene>
    <name evidence="2" type="ORF">CYK91_10120</name>
    <name evidence="3" type="ORF">EHZ11_16400</name>
</gene>
<keyword evidence="1" id="KW-0472">Membrane</keyword>
<proteinExistence type="predicted"/>
<organism evidence="3 5">
    <name type="scientific">Clostridium perfringens</name>
    <dbReference type="NCBI Taxonomy" id="1502"/>
    <lineage>
        <taxon>Bacteria</taxon>
        <taxon>Bacillati</taxon>
        <taxon>Bacillota</taxon>
        <taxon>Clostridia</taxon>
        <taxon>Eubacteriales</taxon>
        <taxon>Clostridiaceae</taxon>
        <taxon>Clostridium</taxon>
    </lineage>
</organism>
<reference evidence="2 4" key="1">
    <citation type="journal article" date="2018" name="BMC Genomics">
        <title>Whole genome analysis reveals the diversity and evolutionary relationships between necrotic enteritis-causing strains of Clostridium perfringens.</title>
        <authorList>
            <person name="Lacey J.A."/>
            <person name="Allnutt T.R."/>
            <person name="Vezina B."/>
            <person name="Van T.T.H."/>
            <person name="Stent T."/>
            <person name="Han X."/>
            <person name="Rood J.I."/>
            <person name="Wade B."/>
            <person name="Keyburn A.L."/>
            <person name="Seeman T."/>
            <person name="Chen H."/>
            <person name="Haring V."/>
            <person name="Johanesen P.A."/>
            <person name="Lyras D."/>
            <person name="Moore R.J."/>
        </authorList>
    </citation>
    <scope>NUCLEOTIDE SEQUENCE [LARGE SCALE GENOMIC DNA]</scope>
    <source>
        <strain evidence="2 4">EUR-NE15</strain>
    </source>
</reference>
<keyword evidence="1" id="KW-1133">Transmembrane helix</keyword>